<dbReference type="FunFam" id="1.10.260.100:FF:000002">
    <property type="entry name" value="Stress-induced-phosphoprotein 1 (Hsp70/Hsp90-organizing)"/>
    <property type="match status" value="1"/>
</dbReference>
<protein>
    <recommendedName>
        <fullName evidence="5">Stress-induced-phosphoprotein 1</fullName>
    </recommendedName>
</protein>
<feature type="region of interest" description="Disordered" evidence="8">
    <location>
        <begin position="192"/>
        <end position="226"/>
    </location>
</feature>
<dbReference type="Pfam" id="PF00515">
    <property type="entry name" value="TPR_1"/>
    <property type="match status" value="2"/>
</dbReference>
<dbReference type="SMART" id="SM00727">
    <property type="entry name" value="STI1"/>
    <property type="match status" value="2"/>
</dbReference>
<dbReference type="FunFam" id="1.25.40.10:FF:000027">
    <property type="entry name" value="stress-induced-phosphoprotein 1 isoform X1"/>
    <property type="match status" value="1"/>
</dbReference>
<evidence type="ECO:0000256" key="3">
    <source>
        <dbReference type="ARBA" id="ARBA00022803"/>
    </source>
</evidence>
<evidence type="ECO:0000256" key="4">
    <source>
        <dbReference type="ARBA" id="ARBA00024190"/>
    </source>
</evidence>
<feature type="repeat" description="TPR" evidence="7">
    <location>
        <begin position="366"/>
        <end position="399"/>
    </location>
</feature>
<evidence type="ECO:0000256" key="7">
    <source>
        <dbReference type="PROSITE-ProRule" id="PRU00339"/>
    </source>
</evidence>
<feature type="repeat" description="TPR" evidence="7">
    <location>
        <begin position="4"/>
        <end position="37"/>
    </location>
</feature>
<dbReference type="PANTHER" id="PTHR22904">
    <property type="entry name" value="TPR REPEAT CONTAINING PROTEIN"/>
    <property type="match status" value="1"/>
</dbReference>
<feature type="repeat" description="TPR" evidence="7">
    <location>
        <begin position="434"/>
        <end position="467"/>
    </location>
</feature>
<dbReference type="InterPro" id="IPR013105">
    <property type="entry name" value="TPR_2"/>
</dbReference>
<dbReference type="InterPro" id="IPR019734">
    <property type="entry name" value="TPR_rpt"/>
</dbReference>
<dbReference type="SMART" id="SM00028">
    <property type="entry name" value="TPR"/>
    <property type="match status" value="9"/>
</dbReference>
<evidence type="ECO:0000256" key="5">
    <source>
        <dbReference type="ARBA" id="ARBA00026193"/>
    </source>
</evidence>
<dbReference type="Gene3D" id="1.25.40.10">
    <property type="entry name" value="Tetratricopeptide repeat domain"/>
    <property type="match status" value="3"/>
</dbReference>
<feature type="repeat" description="TPR" evidence="7">
    <location>
        <begin position="38"/>
        <end position="71"/>
    </location>
</feature>
<feature type="domain" description="STI1" evidence="9">
    <location>
        <begin position="143"/>
        <end position="182"/>
    </location>
</feature>
<dbReference type="PROSITE" id="PS50005">
    <property type="entry name" value="TPR"/>
    <property type="match status" value="7"/>
</dbReference>
<dbReference type="GO" id="GO:0051879">
    <property type="term" value="F:Hsp90 protein binding"/>
    <property type="evidence" value="ECO:0007669"/>
    <property type="project" value="TreeGrafter"/>
</dbReference>
<dbReference type="InterPro" id="IPR006636">
    <property type="entry name" value="STI1_HS-bd"/>
</dbReference>
<accession>A0A1B6DW00</accession>
<gene>
    <name evidence="10" type="ORF">g.7324</name>
</gene>
<dbReference type="Pfam" id="PF13414">
    <property type="entry name" value="TPR_11"/>
    <property type="match status" value="1"/>
</dbReference>
<dbReference type="EMBL" id="GEDC01007442">
    <property type="protein sequence ID" value="JAS29856.1"/>
    <property type="molecule type" value="Transcribed_RNA"/>
</dbReference>
<feature type="domain" description="STI1" evidence="9">
    <location>
        <begin position="495"/>
        <end position="534"/>
    </location>
</feature>
<feature type="compositionally biased region" description="Basic and acidic residues" evidence="8">
    <location>
        <begin position="216"/>
        <end position="226"/>
    </location>
</feature>
<evidence type="ECO:0000259" key="9">
    <source>
        <dbReference type="SMART" id="SM00727"/>
    </source>
</evidence>
<evidence type="ECO:0000256" key="2">
    <source>
        <dbReference type="ARBA" id="ARBA00022737"/>
    </source>
</evidence>
<feature type="repeat" description="TPR" evidence="7">
    <location>
        <begin position="306"/>
        <end position="339"/>
    </location>
</feature>
<dbReference type="FunFam" id="1.10.260.100:FF:000004">
    <property type="entry name" value="Putative stress-induced-phosphoprotein 1"/>
    <property type="match status" value="1"/>
</dbReference>
<comment type="function">
    <text evidence="6">Acts as a co-chaperone for HSP90AA1. Mediates the association of the molecular chaperones HSPA8/HSC70 and HSP90.</text>
</comment>
<dbReference type="GO" id="GO:0120293">
    <property type="term" value="C:dynein axonemal particle"/>
    <property type="evidence" value="ECO:0007669"/>
    <property type="project" value="UniProtKB-SubCell"/>
</dbReference>
<feature type="repeat" description="TPR" evidence="7">
    <location>
        <begin position="72"/>
        <end position="105"/>
    </location>
</feature>
<comment type="subcellular location">
    <subcellularLocation>
        <location evidence="4">Dynein axonemal particle</location>
    </subcellularLocation>
</comment>
<dbReference type="Pfam" id="PF13181">
    <property type="entry name" value="TPR_8"/>
    <property type="match status" value="1"/>
</dbReference>
<dbReference type="PANTHER" id="PTHR22904:SF523">
    <property type="entry name" value="STRESS-INDUCED-PHOSPHOPROTEIN 1"/>
    <property type="match status" value="1"/>
</dbReference>
<evidence type="ECO:0000256" key="1">
    <source>
        <dbReference type="ARBA" id="ARBA00022490"/>
    </source>
</evidence>
<dbReference type="InterPro" id="IPR011990">
    <property type="entry name" value="TPR-like_helical_dom_sf"/>
</dbReference>
<dbReference type="AlphaFoldDB" id="A0A1B6DW00"/>
<dbReference type="FunFam" id="1.25.40.10:FF:000020">
    <property type="entry name" value="Stress-induced phosphoprotein 1"/>
    <property type="match status" value="1"/>
</dbReference>
<organism evidence="10">
    <name type="scientific">Clastoptera arizonana</name>
    <name type="common">Arizona spittle bug</name>
    <dbReference type="NCBI Taxonomy" id="38151"/>
    <lineage>
        <taxon>Eukaryota</taxon>
        <taxon>Metazoa</taxon>
        <taxon>Ecdysozoa</taxon>
        <taxon>Arthropoda</taxon>
        <taxon>Hexapoda</taxon>
        <taxon>Insecta</taxon>
        <taxon>Pterygota</taxon>
        <taxon>Neoptera</taxon>
        <taxon>Paraneoptera</taxon>
        <taxon>Hemiptera</taxon>
        <taxon>Auchenorrhyncha</taxon>
        <taxon>Cercopoidea</taxon>
        <taxon>Clastopteridae</taxon>
        <taxon>Clastoptera</taxon>
    </lineage>
</organism>
<evidence type="ECO:0000313" key="10">
    <source>
        <dbReference type="EMBL" id="JAS29856.1"/>
    </source>
</evidence>
<dbReference type="InterPro" id="IPR041243">
    <property type="entry name" value="STI1/HOP_DP"/>
</dbReference>
<evidence type="ECO:0000256" key="8">
    <source>
        <dbReference type="SAM" id="MobiDB-lite"/>
    </source>
</evidence>
<dbReference type="Pfam" id="PF07719">
    <property type="entry name" value="TPR_2"/>
    <property type="match status" value="1"/>
</dbReference>
<sequence length="546" mass="62040">MSKVAELKDQGNACLQEGKLNEAIQFYTEAIGLDPKNHVLFSNRSAAYAKLEKYDKALEDAEKTIQIKPDWAKGYSRKGSALAYLGRFEDSMEAYEEGLKYDPNNAQLNEGLREVSARCSKDGMGSFMNMFKSPQAYMKLRTDPRTKGMMDDPEFLKLLQQLQNDPSVFAKNLSDPRVVTIFSVLLGVNIADDNDQPSPMDVDPPHPKTPPPPPKPKPEEDPKLTPQEREALKEKNLGNEAYKKKDFSKALEHYNKAIELNPTDITYLNNIAAVYFEQKDYKKCIEQCEKAIETGRENRADYKLIAKAFSRIGNCYRKQEDWKTAKTYYEKAMSEHRTPEVKTVLSDLEKKIKEEELKAYIDPDKAEEAKEKGNELFKNGNYAEAIKFYSEAIKRNPHDPKYYSNRAACYTKLAAFDLGLKDCEDCVKLDPKFIKGWIRKGKILQGMQQQGKAVAAYQKALEIDSSNAEALEGYRSCSVAANSNPEEVRKRAMEDPEVQAILRDPAMRMILDQMQNDPKALQDHLKNPQIAAKIQKLLESGLIAIH</sequence>
<keyword evidence="1" id="KW-0963">Cytoplasm</keyword>
<keyword evidence="2" id="KW-0677">Repeat</keyword>
<dbReference type="Gene3D" id="1.10.260.100">
    <property type="match status" value="2"/>
</dbReference>
<name>A0A1B6DW00_9HEMI</name>
<evidence type="ECO:0000256" key="6">
    <source>
        <dbReference type="ARBA" id="ARBA00045590"/>
    </source>
</evidence>
<dbReference type="Pfam" id="PF13424">
    <property type="entry name" value="TPR_12"/>
    <property type="match status" value="1"/>
</dbReference>
<reference evidence="10" key="1">
    <citation type="submission" date="2015-12" db="EMBL/GenBank/DDBJ databases">
        <title>De novo transcriptome assembly of four potential Pierce s Disease insect vectors from Arizona vineyards.</title>
        <authorList>
            <person name="Tassone E.E."/>
        </authorList>
    </citation>
    <scope>NUCLEOTIDE SEQUENCE</scope>
</reference>
<proteinExistence type="predicted"/>
<dbReference type="Pfam" id="PF17830">
    <property type="entry name" value="STI1-HOP_DP"/>
    <property type="match status" value="2"/>
</dbReference>
<dbReference type="SUPFAM" id="SSF48452">
    <property type="entry name" value="TPR-like"/>
    <property type="match status" value="3"/>
</dbReference>
<feature type="repeat" description="TPR" evidence="7">
    <location>
        <begin position="231"/>
        <end position="264"/>
    </location>
</feature>
<dbReference type="FunFam" id="1.25.40.10:FF:000010">
    <property type="entry name" value="Stress-induced phosphoprotein 1"/>
    <property type="match status" value="1"/>
</dbReference>
<keyword evidence="3 7" id="KW-0802">TPR repeat</keyword>